<keyword evidence="3" id="KW-0378">Hydrolase</keyword>
<dbReference type="Pfam" id="PF00614">
    <property type="entry name" value="PLDc"/>
    <property type="match status" value="1"/>
</dbReference>
<dbReference type="SUPFAM" id="SSF56024">
    <property type="entry name" value="Phospholipase D/nuclease"/>
    <property type="match status" value="1"/>
</dbReference>
<dbReference type="InterPro" id="IPR001736">
    <property type="entry name" value="PLipase_D/transphosphatidylase"/>
</dbReference>
<accession>Q47J25</accession>
<dbReference type="HOGENOM" id="CLU_1029414_0_0_4"/>
<dbReference type="Pfam" id="PF18426">
    <property type="entry name" value="Tli4_C"/>
    <property type="match status" value="1"/>
</dbReference>
<gene>
    <name evidence="6" type="ordered locus">Daro_0398</name>
</gene>
<dbReference type="SMART" id="SM00155">
    <property type="entry name" value="PLDc"/>
    <property type="match status" value="1"/>
</dbReference>
<keyword evidence="4" id="KW-0443">Lipid metabolism</keyword>
<dbReference type="eggNOG" id="COG1502">
    <property type="taxonomic scope" value="Bacteria"/>
</dbReference>
<feature type="domain" description="PLD phosphodiesterase" evidence="5">
    <location>
        <begin position="14"/>
        <end position="41"/>
    </location>
</feature>
<dbReference type="GO" id="GO:0009395">
    <property type="term" value="P:phospholipid catabolic process"/>
    <property type="evidence" value="ECO:0007669"/>
    <property type="project" value="TreeGrafter"/>
</dbReference>
<dbReference type="PANTHER" id="PTHR18896:SF76">
    <property type="entry name" value="PHOSPHOLIPASE"/>
    <property type="match status" value="1"/>
</dbReference>
<evidence type="ECO:0000256" key="4">
    <source>
        <dbReference type="ARBA" id="ARBA00023098"/>
    </source>
</evidence>
<evidence type="ECO:0000256" key="3">
    <source>
        <dbReference type="ARBA" id="ARBA00022801"/>
    </source>
</evidence>
<evidence type="ECO:0000256" key="2">
    <source>
        <dbReference type="ARBA" id="ARBA00022737"/>
    </source>
</evidence>
<reference evidence="6" key="1">
    <citation type="submission" date="2005-08" db="EMBL/GenBank/DDBJ databases">
        <title>Complete sequence of Dechloromonas aromatica RCB.</title>
        <authorList>
            <person name="Salinero K.K."/>
            <person name="Copeland A."/>
            <person name="Lucas S."/>
            <person name="Lapidus A."/>
            <person name="Barry K."/>
            <person name="Detter J.C."/>
            <person name="Glavina T."/>
            <person name="Hammon N."/>
            <person name="Israni S."/>
            <person name="Pitluck S."/>
            <person name="Di Bartolo G."/>
            <person name="Trong S."/>
            <person name="Schmutz J."/>
            <person name="Larimer F."/>
            <person name="Land M."/>
            <person name="Ivanova N."/>
            <person name="Richardson P."/>
        </authorList>
    </citation>
    <scope>NUCLEOTIDE SEQUENCE</scope>
    <source>
        <strain evidence="6">RCB</strain>
    </source>
</reference>
<dbReference type="InterPro" id="IPR041290">
    <property type="entry name" value="Tli4_C"/>
</dbReference>
<dbReference type="InterPro" id="IPR015679">
    <property type="entry name" value="PLipase_D_fam"/>
</dbReference>
<dbReference type="OrthoDB" id="8722129at2"/>
<comment type="catalytic activity">
    <reaction evidence="1">
        <text>a 1,2-diacyl-sn-glycero-3-phosphocholine + H2O = a 1,2-diacyl-sn-glycero-3-phosphate + choline + H(+)</text>
        <dbReference type="Rhea" id="RHEA:14445"/>
        <dbReference type="ChEBI" id="CHEBI:15354"/>
        <dbReference type="ChEBI" id="CHEBI:15377"/>
        <dbReference type="ChEBI" id="CHEBI:15378"/>
        <dbReference type="ChEBI" id="CHEBI:57643"/>
        <dbReference type="ChEBI" id="CHEBI:58608"/>
        <dbReference type="EC" id="3.1.4.4"/>
    </reaction>
</comment>
<dbReference type="PROSITE" id="PS50035">
    <property type="entry name" value="PLD"/>
    <property type="match status" value="1"/>
</dbReference>
<proteinExistence type="predicted"/>
<name>Q47J25_DECAR</name>
<dbReference type="STRING" id="159087.Daro_0398"/>
<dbReference type="Gene3D" id="3.30.870.10">
    <property type="entry name" value="Endonuclease Chain A"/>
    <property type="match status" value="1"/>
</dbReference>
<protein>
    <submittedName>
        <fullName evidence="6">Phospholipase D/Transphosphatidylase</fullName>
    </submittedName>
</protein>
<evidence type="ECO:0000313" key="6">
    <source>
        <dbReference type="EMBL" id="AAZ45156.1"/>
    </source>
</evidence>
<sequence length="270" mass="30125">MCNWAKIGQNVVTEQIYIHSKLMVVDDRFALLGSANVNDRSLLGERDSEIAVLVIDTDISWRTRVQNGAELLQSKALLQSIAAGLRPRQLFDVPSEPGLCLPYVFVPDNGQEKHAIAMTYRLKEHPDITINLKSETAEPTPEPGGDIRPDAVTNDFRTDLYWGAKVTPSRVKSARSIFHAPARRSLQLDGRPGQETFLAVVRKNATEEDYIYLAVARGNPDTPEAAPDIRFFVEQERENAIKRGIKPLTQDEVLKLARQIAASVGQRRGQ</sequence>
<dbReference type="GO" id="GO:0004630">
    <property type="term" value="F:phospholipase D activity"/>
    <property type="evidence" value="ECO:0007669"/>
    <property type="project" value="UniProtKB-EC"/>
</dbReference>
<keyword evidence="2" id="KW-0677">Repeat</keyword>
<dbReference type="KEGG" id="dar:Daro_0398"/>
<dbReference type="PANTHER" id="PTHR18896">
    <property type="entry name" value="PHOSPHOLIPASE D"/>
    <property type="match status" value="1"/>
</dbReference>
<dbReference type="EMBL" id="CP000089">
    <property type="protein sequence ID" value="AAZ45156.1"/>
    <property type="molecule type" value="Genomic_DNA"/>
</dbReference>
<organism evidence="6">
    <name type="scientific">Dechloromonas aromatica (strain RCB)</name>
    <dbReference type="NCBI Taxonomy" id="159087"/>
    <lineage>
        <taxon>Bacteria</taxon>
        <taxon>Pseudomonadati</taxon>
        <taxon>Pseudomonadota</taxon>
        <taxon>Betaproteobacteria</taxon>
        <taxon>Rhodocyclales</taxon>
        <taxon>Azonexaceae</taxon>
        <taxon>Dechloromonas</taxon>
    </lineage>
</organism>
<evidence type="ECO:0000259" key="5">
    <source>
        <dbReference type="PROSITE" id="PS50035"/>
    </source>
</evidence>
<evidence type="ECO:0000256" key="1">
    <source>
        <dbReference type="ARBA" id="ARBA00000798"/>
    </source>
</evidence>
<dbReference type="AlphaFoldDB" id="Q47J25"/>